<keyword evidence="5 7" id="KW-0472">Membrane</keyword>
<sequence>MNMRVLIAVLLTVSSVNAYDAVVFSSEQKITKDYPTIENLLSTASADSPVVFFANPDFTLGQFSREAKAYSPNEKLSGLPATVKAAAHHSSRHLTEGVYAPDAVTLTSADNFTPGATTYILAGDEWKSMQSLAEKVLPKLGDKYTAVITATDAVSADKSRVKRVVTSEMEHEAANPSASASTAGPEVSMPMTLPPYNRSQYPDVKPGQPALGSCLLYLEGVNIVVQNSKKAFATIPIRSLINTTSWSYADGDVKCNNATNGTYEFTVRLNLKGDVLDSTQKLVKVSGGSQVMFKLVFTGALGWWKLTDVVAEHIAVQGVDSHGANFISGTATAQPKVISQTSVNNVGFTSVPGFAFACSDSQAAFFKTDQDGVLIGVSLYNTEVQTMGVWPDKKTQQMYFTRQVEDCIGTFSVGSWMGIISILILFAGFIFGFLMLNSVQTMDRFDDPKHKQIVINVRE</sequence>
<reference evidence="10 11" key="1">
    <citation type="submission" date="2013-05" db="EMBL/GenBank/DDBJ databases">
        <title>Draft genome of the parasitic nematode Anyclostoma ceylanicum.</title>
        <authorList>
            <person name="Mitreva M."/>
        </authorList>
    </citation>
    <scope>NUCLEOTIDE SEQUENCE [LARGE SCALE GENOMIC DNA]</scope>
</reference>
<feature type="region of interest" description="Disordered" evidence="6">
    <location>
        <begin position="167"/>
        <end position="187"/>
    </location>
</feature>
<keyword evidence="4 7" id="KW-1133">Transmembrane helix</keyword>
<dbReference type="EMBL" id="KE124819">
    <property type="protein sequence ID" value="EPB78111.1"/>
    <property type="molecule type" value="Genomic_DNA"/>
</dbReference>
<evidence type="ECO:0000256" key="3">
    <source>
        <dbReference type="ARBA" id="ARBA00022692"/>
    </source>
</evidence>
<feature type="domain" description="V-type proton ATPase subunit S1/VOA1 transmembrane" evidence="9">
    <location>
        <begin position="409"/>
        <end position="447"/>
    </location>
</feature>
<evidence type="ECO:0000313" key="11">
    <source>
        <dbReference type="Proteomes" id="UP000054495"/>
    </source>
</evidence>
<organism evidence="10 11">
    <name type="scientific">Ancylostoma ceylanicum</name>
    <dbReference type="NCBI Taxonomy" id="53326"/>
    <lineage>
        <taxon>Eukaryota</taxon>
        <taxon>Metazoa</taxon>
        <taxon>Ecdysozoa</taxon>
        <taxon>Nematoda</taxon>
        <taxon>Chromadorea</taxon>
        <taxon>Rhabditida</taxon>
        <taxon>Rhabditina</taxon>
        <taxon>Rhabditomorpha</taxon>
        <taxon>Strongyloidea</taxon>
        <taxon>Ancylostomatidae</taxon>
        <taxon>Ancylostomatinae</taxon>
        <taxon>Ancylostoma</taxon>
    </lineage>
</organism>
<evidence type="ECO:0000256" key="7">
    <source>
        <dbReference type="SAM" id="Phobius"/>
    </source>
</evidence>
<evidence type="ECO:0000256" key="4">
    <source>
        <dbReference type="ARBA" id="ARBA00022989"/>
    </source>
</evidence>
<evidence type="ECO:0000313" key="10">
    <source>
        <dbReference type="EMBL" id="EPB78111.1"/>
    </source>
</evidence>
<feature type="chain" id="PRO_5002307554" evidence="8">
    <location>
        <begin position="19"/>
        <end position="459"/>
    </location>
</feature>
<keyword evidence="11" id="KW-1185">Reference proteome</keyword>
<evidence type="ECO:0000259" key="9">
    <source>
        <dbReference type="Pfam" id="PF20520"/>
    </source>
</evidence>
<comment type="similarity">
    <text evidence="2">Belongs to the vacuolar ATPase subunit S1 family.</text>
</comment>
<dbReference type="Pfam" id="PF20520">
    <property type="entry name" value="Ac45-VOA1_TM"/>
    <property type="match status" value="1"/>
</dbReference>
<evidence type="ECO:0000256" key="8">
    <source>
        <dbReference type="SAM" id="SignalP"/>
    </source>
</evidence>
<evidence type="ECO:0000256" key="6">
    <source>
        <dbReference type="SAM" id="MobiDB-lite"/>
    </source>
</evidence>
<feature type="signal peptide" evidence="8">
    <location>
        <begin position="1"/>
        <end position="18"/>
    </location>
</feature>
<dbReference type="InterPro" id="IPR008388">
    <property type="entry name" value="Ac45_acc_su"/>
</dbReference>
<dbReference type="InterPro" id="IPR046756">
    <property type="entry name" value="VAS1/VOA1_TM"/>
</dbReference>
<keyword evidence="8" id="KW-0732">Signal</keyword>
<dbReference type="GO" id="GO:0001671">
    <property type="term" value="F:ATPase activator activity"/>
    <property type="evidence" value="ECO:0007669"/>
    <property type="project" value="TreeGrafter"/>
</dbReference>
<dbReference type="AlphaFoldDB" id="A0A0D6M6Q5"/>
<accession>A0A0D6M6Q5</accession>
<dbReference type="Proteomes" id="UP000054495">
    <property type="component" value="Unassembled WGS sequence"/>
</dbReference>
<evidence type="ECO:0000256" key="5">
    <source>
        <dbReference type="ARBA" id="ARBA00023136"/>
    </source>
</evidence>
<name>A0A0D6M6Q5_9BILA</name>
<feature type="transmembrane region" description="Helical" evidence="7">
    <location>
        <begin position="416"/>
        <end position="436"/>
    </location>
</feature>
<dbReference type="PANTHER" id="PTHR12471">
    <property type="entry name" value="VACUOLAR ATP SYNTHASE SUBUNIT S1"/>
    <property type="match status" value="1"/>
</dbReference>
<protein>
    <submittedName>
        <fullName evidence="10">Vacuolar ATP synthase subunit S1</fullName>
    </submittedName>
</protein>
<evidence type="ECO:0000256" key="1">
    <source>
        <dbReference type="ARBA" id="ARBA00004167"/>
    </source>
</evidence>
<dbReference type="GO" id="GO:0030641">
    <property type="term" value="P:regulation of cellular pH"/>
    <property type="evidence" value="ECO:0007669"/>
    <property type="project" value="TreeGrafter"/>
</dbReference>
<comment type="subcellular location">
    <subcellularLocation>
        <location evidence="1">Membrane</location>
        <topology evidence="1">Single-pass membrane protein</topology>
    </subcellularLocation>
</comment>
<gene>
    <name evidence="10" type="ORF">ANCCEY_02751</name>
</gene>
<proteinExistence type="inferred from homology"/>
<evidence type="ECO:0000256" key="2">
    <source>
        <dbReference type="ARBA" id="ARBA00009037"/>
    </source>
</evidence>
<dbReference type="GO" id="GO:0033176">
    <property type="term" value="C:proton-transporting V-type ATPase complex"/>
    <property type="evidence" value="ECO:0007669"/>
    <property type="project" value="TreeGrafter"/>
</dbReference>
<keyword evidence="3 7" id="KW-0812">Transmembrane</keyword>
<dbReference type="PANTHER" id="PTHR12471:SF7">
    <property type="entry name" value="V-TYPE PROTON ATPASE SUBUNIT S1"/>
    <property type="match status" value="1"/>
</dbReference>